<evidence type="ECO:0000313" key="8">
    <source>
        <dbReference type="EMBL" id="BBT37965.1"/>
    </source>
</evidence>
<dbReference type="InterPro" id="IPR011765">
    <property type="entry name" value="Pept_M16_N"/>
</dbReference>
<dbReference type="InterPro" id="IPR050626">
    <property type="entry name" value="Peptidase_M16"/>
</dbReference>
<dbReference type="AlphaFoldDB" id="A0A6S5TRA0"/>
<feature type="domain" description="Peptidase M16 N-terminal" evidence="6">
    <location>
        <begin position="40"/>
        <end position="169"/>
    </location>
</feature>
<evidence type="ECO:0000259" key="6">
    <source>
        <dbReference type="Pfam" id="PF00675"/>
    </source>
</evidence>
<protein>
    <submittedName>
        <fullName evidence="8">Peptidase M16</fullName>
    </submittedName>
</protein>
<name>A0A6S5TRA0_PSEPU</name>
<keyword evidence="3" id="KW-0378">Hydrolase</keyword>
<keyword evidence="4" id="KW-0862">Zinc</keyword>
<accession>A0A6S5TRA0</accession>
<dbReference type="PANTHER" id="PTHR43690">
    <property type="entry name" value="NARDILYSIN"/>
    <property type="match status" value="1"/>
</dbReference>
<proteinExistence type="inferred from homology"/>
<dbReference type="GO" id="GO:0046872">
    <property type="term" value="F:metal ion binding"/>
    <property type="evidence" value="ECO:0007669"/>
    <property type="project" value="InterPro"/>
</dbReference>
<evidence type="ECO:0000259" key="7">
    <source>
        <dbReference type="Pfam" id="PF05193"/>
    </source>
</evidence>
<keyword evidence="2" id="KW-0645">Protease</keyword>
<dbReference type="EMBL" id="AP022227">
    <property type="protein sequence ID" value="BBT37965.1"/>
    <property type="molecule type" value="Genomic_DNA"/>
</dbReference>
<gene>
    <name evidence="8" type="ORF">WP8W18C01_03060</name>
</gene>
<reference evidence="8 9" key="1">
    <citation type="submission" date="2019-12" db="EMBL/GenBank/DDBJ databases">
        <title>complete genome sequences of Pseudomonas putida str. WP8-W18-CRE-01 isolated from wastewater treatment plant effluent.</title>
        <authorList>
            <person name="Sekizuka T."/>
            <person name="Itokawa K."/>
            <person name="Yatsu K."/>
            <person name="Inamine Y."/>
            <person name="Kuroda M."/>
        </authorList>
    </citation>
    <scope>NUCLEOTIDE SEQUENCE [LARGE SCALE GENOMIC DNA]</scope>
    <source>
        <strain evidence="8 9">WP8-W18-CRE-01</strain>
    </source>
</reference>
<dbReference type="Pfam" id="PF05193">
    <property type="entry name" value="Peptidase_M16_C"/>
    <property type="match status" value="1"/>
</dbReference>
<dbReference type="GO" id="GO:0008237">
    <property type="term" value="F:metallopeptidase activity"/>
    <property type="evidence" value="ECO:0007669"/>
    <property type="project" value="UniProtKB-KW"/>
</dbReference>
<dbReference type="Proteomes" id="UP000515680">
    <property type="component" value="Chromosome"/>
</dbReference>
<dbReference type="Gene3D" id="3.30.830.10">
    <property type="entry name" value="Metalloenzyme, LuxS/M16 peptidase-like"/>
    <property type="match status" value="2"/>
</dbReference>
<evidence type="ECO:0000256" key="2">
    <source>
        <dbReference type="ARBA" id="ARBA00022670"/>
    </source>
</evidence>
<dbReference type="GO" id="GO:0006508">
    <property type="term" value="P:proteolysis"/>
    <property type="evidence" value="ECO:0007669"/>
    <property type="project" value="UniProtKB-KW"/>
</dbReference>
<keyword evidence="5" id="KW-0482">Metalloprotease</keyword>
<feature type="domain" description="Peptidase M16 C-terminal" evidence="7">
    <location>
        <begin position="194"/>
        <end position="376"/>
    </location>
</feature>
<evidence type="ECO:0000256" key="5">
    <source>
        <dbReference type="ARBA" id="ARBA00023049"/>
    </source>
</evidence>
<dbReference type="Pfam" id="PF00675">
    <property type="entry name" value="Peptidase_M16"/>
    <property type="match status" value="1"/>
</dbReference>
<evidence type="ECO:0000256" key="1">
    <source>
        <dbReference type="ARBA" id="ARBA00007261"/>
    </source>
</evidence>
<dbReference type="PANTHER" id="PTHR43690:SF17">
    <property type="entry name" value="PROTEIN YHJJ"/>
    <property type="match status" value="1"/>
</dbReference>
<dbReference type="InterPro" id="IPR007863">
    <property type="entry name" value="Peptidase_M16_C"/>
</dbReference>
<dbReference type="InterPro" id="IPR011249">
    <property type="entry name" value="Metalloenz_LuxS/M16"/>
</dbReference>
<evidence type="ECO:0000313" key="9">
    <source>
        <dbReference type="Proteomes" id="UP000515680"/>
    </source>
</evidence>
<sequence length="447" mass="49162">MISSPTPPNQAHTGCASLDVLASAKPAPLHHFRLDNGLSVYLHENHSAPLAAVQLWYHIGASHEPPGHSNLSHLLEHLVFQGSSKLPAGQYSRLIARLGGVANATTHDDATSFEMILPASRLPVALELMADAMKNATLDPAAFEQEVKAVADERRFRVDNSPIQLAFEQHRMLAHGDNAYAMPSFGYSIDLEEMSLASVRTWYQTWYQPNNATLVVAGAVDPKVLRHQVETYFAALPPAPLDDKPAPRHRGVLAERSQTLVQPTLVDGLFMSFNVPSQATAPSQETVLALRLLCQILGTGYSARLYSQLVRDKRLLKYAQLSYDHHVRGDTLMTLSSATVPDRATAQQAATEVWQLIDTLRTAALPETELEGAKLRLLARQFYERDDLAHQATLIGHAAAAGLDPALHDEAPRIIRDLTSATLQRVASEYLRRERLTTTYLQHGVPA</sequence>
<evidence type="ECO:0000256" key="4">
    <source>
        <dbReference type="ARBA" id="ARBA00022833"/>
    </source>
</evidence>
<dbReference type="SUPFAM" id="SSF63411">
    <property type="entry name" value="LuxS/MPP-like metallohydrolase"/>
    <property type="match status" value="2"/>
</dbReference>
<dbReference type="RefSeq" id="WP_182816974.1">
    <property type="nucleotide sequence ID" value="NZ_AP022227.1"/>
</dbReference>
<organism evidence="8 9">
    <name type="scientific">Pseudomonas putida</name>
    <name type="common">Arthrobacter siderocapsulatus</name>
    <dbReference type="NCBI Taxonomy" id="303"/>
    <lineage>
        <taxon>Bacteria</taxon>
        <taxon>Pseudomonadati</taxon>
        <taxon>Pseudomonadota</taxon>
        <taxon>Gammaproteobacteria</taxon>
        <taxon>Pseudomonadales</taxon>
        <taxon>Pseudomonadaceae</taxon>
        <taxon>Pseudomonas</taxon>
    </lineage>
</organism>
<evidence type="ECO:0000256" key="3">
    <source>
        <dbReference type="ARBA" id="ARBA00022801"/>
    </source>
</evidence>
<comment type="similarity">
    <text evidence="1">Belongs to the peptidase M16 family.</text>
</comment>